<evidence type="ECO:0000313" key="2">
    <source>
        <dbReference type="EMBL" id="MFD1890964.1"/>
    </source>
</evidence>
<feature type="transmembrane region" description="Helical" evidence="1">
    <location>
        <begin position="178"/>
        <end position="200"/>
    </location>
</feature>
<evidence type="ECO:0000313" key="3">
    <source>
        <dbReference type="Proteomes" id="UP001597326"/>
    </source>
</evidence>
<dbReference type="RefSeq" id="WP_343874413.1">
    <property type="nucleotide sequence ID" value="NZ_BAAAIX010000026.1"/>
</dbReference>
<feature type="transmembrane region" description="Helical" evidence="1">
    <location>
        <begin position="132"/>
        <end position="158"/>
    </location>
</feature>
<protein>
    <submittedName>
        <fullName evidence="2">Uncharacterized protein</fullName>
    </submittedName>
</protein>
<comment type="caution">
    <text evidence="2">The sequence shown here is derived from an EMBL/GenBank/DDBJ whole genome shotgun (WGS) entry which is preliminary data.</text>
</comment>
<reference evidence="3" key="1">
    <citation type="journal article" date="2019" name="Int. J. Syst. Evol. Microbiol.">
        <title>The Global Catalogue of Microorganisms (GCM) 10K type strain sequencing project: providing services to taxonomists for standard genome sequencing and annotation.</title>
        <authorList>
            <consortium name="The Broad Institute Genomics Platform"/>
            <consortium name="The Broad Institute Genome Sequencing Center for Infectious Disease"/>
            <person name="Wu L."/>
            <person name="Ma J."/>
        </authorList>
    </citation>
    <scope>NUCLEOTIDE SEQUENCE [LARGE SCALE GENOMIC DNA]</scope>
    <source>
        <strain evidence="3">CAIM 431</strain>
    </source>
</reference>
<gene>
    <name evidence="2" type="ORF">ACFSCS_12340</name>
</gene>
<dbReference type="Proteomes" id="UP001597326">
    <property type="component" value="Unassembled WGS sequence"/>
</dbReference>
<accession>A0ABW4RY12</accession>
<keyword evidence="3" id="KW-1185">Reference proteome</keyword>
<feature type="transmembrane region" description="Helical" evidence="1">
    <location>
        <begin position="88"/>
        <end position="112"/>
    </location>
</feature>
<feature type="transmembrane region" description="Helical" evidence="1">
    <location>
        <begin position="50"/>
        <end position="68"/>
    </location>
</feature>
<evidence type="ECO:0000256" key="1">
    <source>
        <dbReference type="SAM" id="Phobius"/>
    </source>
</evidence>
<sequence>MEQEAFLGLIGFAISLYSLTVGLLQTRFFGSVRATSEVRAMPAPTGAAKAWYWAALALGVVFSIWTYLSLFSWAMRVRPRWLVQAPTFYIGTWAAATGLFSLALLVISWLAFGRRSGISLSERGVIISPAKLGKTVLLALIVVVTSFLWVFVSTWLFHVDFRLWVVTIKAFGPDKLPIMLTYLPFLLLFYVVNFVAINSFNFVGMGALRRCGGE</sequence>
<keyword evidence="1" id="KW-0812">Transmembrane</keyword>
<keyword evidence="1" id="KW-1133">Transmembrane helix</keyword>
<feature type="transmembrane region" description="Helical" evidence="1">
    <location>
        <begin position="6"/>
        <end position="29"/>
    </location>
</feature>
<dbReference type="EMBL" id="JBHUFZ010000028">
    <property type="protein sequence ID" value="MFD1890964.1"/>
    <property type="molecule type" value="Genomic_DNA"/>
</dbReference>
<proteinExistence type="predicted"/>
<keyword evidence="1" id="KW-0472">Membrane</keyword>
<organism evidence="2 3">
    <name type="scientific">Luteococcus peritonei</name>
    <dbReference type="NCBI Taxonomy" id="88874"/>
    <lineage>
        <taxon>Bacteria</taxon>
        <taxon>Bacillati</taxon>
        <taxon>Actinomycetota</taxon>
        <taxon>Actinomycetes</taxon>
        <taxon>Propionibacteriales</taxon>
        <taxon>Propionibacteriaceae</taxon>
        <taxon>Luteococcus</taxon>
    </lineage>
</organism>
<name>A0ABW4RY12_9ACTN</name>